<evidence type="ECO:0008006" key="4">
    <source>
        <dbReference type="Google" id="ProtNLM"/>
    </source>
</evidence>
<dbReference type="Pfam" id="PF16827">
    <property type="entry name" value="zf-HC3"/>
    <property type="match status" value="1"/>
</dbReference>
<dbReference type="AlphaFoldDB" id="A0A7W7WX63"/>
<organism evidence="2 3">
    <name type="scientific">Saccharothrix violaceirubra</name>
    <dbReference type="NCBI Taxonomy" id="413306"/>
    <lineage>
        <taxon>Bacteria</taxon>
        <taxon>Bacillati</taxon>
        <taxon>Actinomycetota</taxon>
        <taxon>Actinomycetes</taxon>
        <taxon>Pseudonocardiales</taxon>
        <taxon>Pseudonocardiaceae</taxon>
        <taxon>Saccharothrix</taxon>
    </lineage>
</organism>
<dbReference type="RefSeq" id="WP_312865759.1">
    <property type="nucleotide sequence ID" value="NZ_BAABAI010000037.1"/>
</dbReference>
<sequence length="89" mass="10315">MKREFRWLPYEGRRHAVRAVLVAHEVGETLCGVPLVVPATSPYERWCWPTCPGCDSAWRSHEGIPAFPRDGRAPGRYTPRRRQARDQRT</sequence>
<proteinExistence type="predicted"/>
<evidence type="ECO:0000313" key="2">
    <source>
        <dbReference type="EMBL" id="MBB4967070.1"/>
    </source>
</evidence>
<feature type="region of interest" description="Disordered" evidence="1">
    <location>
        <begin position="65"/>
        <end position="89"/>
    </location>
</feature>
<name>A0A7W7WX63_9PSEU</name>
<dbReference type="EMBL" id="JACHJS010000001">
    <property type="protein sequence ID" value="MBB4967070.1"/>
    <property type="molecule type" value="Genomic_DNA"/>
</dbReference>
<keyword evidence="3" id="KW-1185">Reference proteome</keyword>
<dbReference type="InterPro" id="IPR031795">
    <property type="entry name" value="Zf-HC3"/>
</dbReference>
<reference evidence="2 3" key="1">
    <citation type="submission" date="2020-08" db="EMBL/GenBank/DDBJ databases">
        <title>Sequencing the genomes of 1000 actinobacteria strains.</title>
        <authorList>
            <person name="Klenk H.-P."/>
        </authorList>
    </citation>
    <scope>NUCLEOTIDE SEQUENCE [LARGE SCALE GENOMIC DNA]</scope>
    <source>
        <strain evidence="2 3">DSM 45084</strain>
    </source>
</reference>
<accession>A0A7W7WX63</accession>
<comment type="caution">
    <text evidence="2">The sequence shown here is derived from an EMBL/GenBank/DDBJ whole genome shotgun (WGS) entry which is preliminary data.</text>
</comment>
<evidence type="ECO:0000313" key="3">
    <source>
        <dbReference type="Proteomes" id="UP000542674"/>
    </source>
</evidence>
<gene>
    <name evidence="2" type="ORF">F4559_004429</name>
</gene>
<dbReference type="Proteomes" id="UP000542674">
    <property type="component" value="Unassembled WGS sequence"/>
</dbReference>
<protein>
    <recommendedName>
        <fullName evidence="4">Zinc finger protein</fullName>
    </recommendedName>
</protein>
<evidence type="ECO:0000256" key="1">
    <source>
        <dbReference type="SAM" id="MobiDB-lite"/>
    </source>
</evidence>